<evidence type="ECO:0000259" key="1">
    <source>
        <dbReference type="Pfam" id="PF00850"/>
    </source>
</evidence>
<dbReference type="Gene3D" id="3.40.800.20">
    <property type="entry name" value="Histone deacetylase domain"/>
    <property type="match status" value="1"/>
</dbReference>
<dbReference type="PANTHER" id="PTHR10625">
    <property type="entry name" value="HISTONE DEACETYLASE HDAC1-RELATED"/>
    <property type="match status" value="1"/>
</dbReference>
<proteinExistence type="predicted"/>
<dbReference type="GO" id="GO:0004407">
    <property type="term" value="F:histone deacetylase activity"/>
    <property type="evidence" value="ECO:0007669"/>
    <property type="project" value="TreeGrafter"/>
</dbReference>
<dbReference type="InterPro" id="IPR037138">
    <property type="entry name" value="His_deacetylse_dom_sf"/>
</dbReference>
<reference evidence="2" key="1">
    <citation type="journal article" date="2020" name="mSystems">
        <title>Genome- and Community-Level Interaction Insights into Carbon Utilization and Element Cycling Functions of Hydrothermarchaeota in Hydrothermal Sediment.</title>
        <authorList>
            <person name="Zhou Z."/>
            <person name="Liu Y."/>
            <person name="Xu W."/>
            <person name="Pan J."/>
            <person name="Luo Z.H."/>
            <person name="Li M."/>
        </authorList>
    </citation>
    <scope>NUCLEOTIDE SEQUENCE [LARGE SCALE GENOMIC DNA]</scope>
    <source>
        <strain evidence="2">HyVt-527</strain>
    </source>
</reference>
<name>A0A7V5PP82_CALAY</name>
<organism evidence="2">
    <name type="scientific">Caldithrix abyssi</name>
    <dbReference type="NCBI Taxonomy" id="187145"/>
    <lineage>
        <taxon>Bacteria</taxon>
        <taxon>Pseudomonadati</taxon>
        <taxon>Calditrichota</taxon>
        <taxon>Calditrichia</taxon>
        <taxon>Calditrichales</taxon>
        <taxon>Calditrichaceae</taxon>
        <taxon>Caldithrix</taxon>
    </lineage>
</organism>
<dbReference type="PANTHER" id="PTHR10625:SF10">
    <property type="entry name" value="HISTONE DEACETYLASE HDAC1"/>
    <property type="match status" value="1"/>
</dbReference>
<dbReference type="InterPro" id="IPR023696">
    <property type="entry name" value="Ureohydrolase_dom_sf"/>
</dbReference>
<comment type="caution">
    <text evidence="2">The sequence shown here is derived from an EMBL/GenBank/DDBJ whole genome shotgun (WGS) entry which is preliminary data.</text>
</comment>
<dbReference type="EMBL" id="DROD01000389">
    <property type="protein sequence ID" value="HHJ52658.1"/>
    <property type="molecule type" value="Genomic_DNA"/>
</dbReference>
<evidence type="ECO:0000313" key="2">
    <source>
        <dbReference type="EMBL" id="HHJ52658.1"/>
    </source>
</evidence>
<feature type="non-terminal residue" evidence="2">
    <location>
        <position position="130"/>
    </location>
</feature>
<protein>
    <submittedName>
        <fullName evidence="2">Histone deacetylase family protein</fullName>
    </submittedName>
</protein>
<gene>
    <name evidence="2" type="ORF">ENJ89_05645</name>
</gene>
<dbReference type="SUPFAM" id="SSF52768">
    <property type="entry name" value="Arginase/deacetylase"/>
    <property type="match status" value="1"/>
</dbReference>
<dbReference type="Pfam" id="PF00850">
    <property type="entry name" value="Hist_deacetyl"/>
    <property type="match status" value="1"/>
</dbReference>
<dbReference type="AlphaFoldDB" id="A0A7V5PP82"/>
<dbReference type="GO" id="GO:0040029">
    <property type="term" value="P:epigenetic regulation of gene expression"/>
    <property type="evidence" value="ECO:0007669"/>
    <property type="project" value="TreeGrafter"/>
</dbReference>
<feature type="domain" description="Histone deacetylase" evidence="1">
    <location>
        <begin position="21"/>
        <end position="130"/>
    </location>
</feature>
<dbReference type="Proteomes" id="UP000886124">
    <property type="component" value="Unassembled WGS sequence"/>
</dbReference>
<sequence length="130" mass="14259">MSRLAVLYHPIFLEHQPGSGHPESPRRLQSIMETLQNKGFWNKAAPLEPVAATQEQIALVHNPEYIAYVYSKRGLDHALLDGGDTVLSASSVDAAKFAAGASIQAVNLVFEQEYDKVFAAVRPPGHHAER</sequence>
<dbReference type="InterPro" id="IPR023801">
    <property type="entry name" value="His_deacetylse_dom"/>
</dbReference>
<accession>A0A7V5PP82</accession>